<evidence type="ECO:0000313" key="3">
    <source>
        <dbReference type="Proteomes" id="UP001168821"/>
    </source>
</evidence>
<comment type="caution">
    <text evidence="2">The sequence shown here is derived from an EMBL/GenBank/DDBJ whole genome shotgun (WGS) entry which is preliminary data.</text>
</comment>
<gene>
    <name evidence="2" type="ORF">Zmor_024872</name>
</gene>
<protein>
    <submittedName>
        <fullName evidence="2">Uncharacterized protein</fullName>
    </submittedName>
</protein>
<accession>A0AA38M406</accession>
<feature type="region of interest" description="Disordered" evidence="1">
    <location>
        <begin position="132"/>
        <end position="160"/>
    </location>
</feature>
<dbReference type="EMBL" id="JALNTZ010000008">
    <property type="protein sequence ID" value="KAJ3642054.1"/>
    <property type="molecule type" value="Genomic_DNA"/>
</dbReference>
<proteinExistence type="predicted"/>
<dbReference type="Proteomes" id="UP001168821">
    <property type="component" value="Unassembled WGS sequence"/>
</dbReference>
<evidence type="ECO:0000256" key="1">
    <source>
        <dbReference type="SAM" id="MobiDB-lite"/>
    </source>
</evidence>
<keyword evidence="3" id="KW-1185">Reference proteome</keyword>
<organism evidence="2 3">
    <name type="scientific">Zophobas morio</name>
    <dbReference type="NCBI Taxonomy" id="2755281"/>
    <lineage>
        <taxon>Eukaryota</taxon>
        <taxon>Metazoa</taxon>
        <taxon>Ecdysozoa</taxon>
        <taxon>Arthropoda</taxon>
        <taxon>Hexapoda</taxon>
        <taxon>Insecta</taxon>
        <taxon>Pterygota</taxon>
        <taxon>Neoptera</taxon>
        <taxon>Endopterygota</taxon>
        <taxon>Coleoptera</taxon>
        <taxon>Polyphaga</taxon>
        <taxon>Cucujiformia</taxon>
        <taxon>Tenebrionidae</taxon>
        <taxon>Zophobas</taxon>
    </lineage>
</organism>
<dbReference type="AlphaFoldDB" id="A0AA38M406"/>
<name>A0AA38M406_9CUCU</name>
<reference evidence="2" key="1">
    <citation type="journal article" date="2023" name="G3 (Bethesda)">
        <title>Whole genome assemblies of Zophobas morio and Tenebrio molitor.</title>
        <authorList>
            <person name="Kaur S."/>
            <person name="Stinson S.A."/>
            <person name="diCenzo G.C."/>
        </authorList>
    </citation>
    <scope>NUCLEOTIDE SEQUENCE</scope>
    <source>
        <strain evidence="2">QUZm001</strain>
    </source>
</reference>
<feature type="compositionally biased region" description="Polar residues" evidence="1">
    <location>
        <begin position="132"/>
        <end position="143"/>
    </location>
</feature>
<sequence length="208" mass="23214">MSHRSCTNYMSSSRRDKCYSGGGFLKGQRGRLPPPARAILAIACGTHCTTLVRPASINMIKKTLIDVSHPQQVRIYNARIYSRSSLLSDFGHSPHHDTNTQALCPFPHRNNIIKCQWNIQDKKKAIKTTNYADGRTNASSSPEHNGLLERSGISPTKSILGPRSSLNHCGKLFVENRLCRVGASVPYRGRHDDSEARMSHLYHPGAWH</sequence>
<evidence type="ECO:0000313" key="2">
    <source>
        <dbReference type="EMBL" id="KAJ3642054.1"/>
    </source>
</evidence>